<dbReference type="AlphaFoldDB" id="A0A5J6WZ83"/>
<feature type="domain" description="Thioredoxin" evidence="5">
    <location>
        <begin position="36"/>
        <end position="203"/>
    </location>
</feature>
<evidence type="ECO:0000256" key="2">
    <source>
        <dbReference type="ARBA" id="ARBA00023008"/>
    </source>
</evidence>
<dbReference type="PANTHER" id="PTHR12151">
    <property type="entry name" value="ELECTRON TRANSPORT PROTIN SCO1/SENC FAMILY MEMBER"/>
    <property type="match status" value="1"/>
</dbReference>
<keyword evidence="2 3" id="KW-0186">Copper</keyword>
<keyword evidence="3" id="KW-0479">Metal-binding</keyword>
<dbReference type="RefSeq" id="WP_042044594.1">
    <property type="nucleotide sequence ID" value="NZ_CDBY01000005.1"/>
</dbReference>
<protein>
    <submittedName>
        <fullName evidence="6">SCO family protein</fullName>
    </submittedName>
</protein>
<proteinExistence type="inferred from homology"/>
<dbReference type="CDD" id="cd02968">
    <property type="entry name" value="SCO"/>
    <property type="match status" value="1"/>
</dbReference>
<feature type="binding site" evidence="3">
    <location>
        <position position="164"/>
    </location>
    <ligand>
        <name>Cu cation</name>
        <dbReference type="ChEBI" id="CHEBI:23378"/>
    </ligand>
</feature>
<dbReference type="Proteomes" id="UP000594034">
    <property type="component" value="Chromosome"/>
</dbReference>
<reference evidence="6 7" key="1">
    <citation type="submission" date="2019-05" db="EMBL/GenBank/DDBJ databases">
        <title>OXA-830, a novel chromosomally encoded expanded-spectrum class D beta-lactamase in Aeromonas simiae.</title>
        <authorList>
            <person name="Zhou W."/>
            <person name="Chen Q."/>
        </authorList>
    </citation>
    <scope>NUCLEOTIDE SEQUENCE [LARGE SCALE GENOMIC DNA]</scope>
    <source>
        <strain evidence="6 7">A6</strain>
    </source>
</reference>
<keyword evidence="4" id="KW-1015">Disulfide bond</keyword>
<dbReference type="OrthoDB" id="9790194at2"/>
<evidence type="ECO:0000256" key="3">
    <source>
        <dbReference type="PIRSR" id="PIRSR603782-1"/>
    </source>
</evidence>
<dbReference type="InterPro" id="IPR013766">
    <property type="entry name" value="Thioredoxin_domain"/>
</dbReference>
<accession>A0A5J6WZ83</accession>
<evidence type="ECO:0000256" key="4">
    <source>
        <dbReference type="PIRSR" id="PIRSR603782-2"/>
    </source>
</evidence>
<gene>
    <name evidence="6" type="ORF">FE240_18850</name>
</gene>
<dbReference type="PROSITE" id="PS51352">
    <property type="entry name" value="THIOREDOXIN_2"/>
    <property type="match status" value="1"/>
</dbReference>
<dbReference type="GO" id="GO:0046872">
    <property type="term" value="F:metal ion binding"/>
    <property type="evidence" value="ECO:0007669"/>
    <property type="project" value="UniProtKB-KW"/>
</dbReference>
<dbReference type="PANTHER" id="PTHR12151:SF25">
    <property type="entry name" value="LINALOOL DEHYDRATASE_ISOMERASE DOMAIN-CONTAINING PROTEIN"/>
    <property type="match status" value="1"/>
</dbReference>
<dbReference type="EMBL" id="CP040449">
    <property type="protein sequence ID" value="QFI56549.1"/>
    <property type="molecule type" value="Genomic_DNA"/>
</dbReference>
<feature type="disulfide bond" description="Redox-active" evidence="4">
    <location>
        <begin position="74"/>
        <end position="78"/>
    </location>
</feature>
<feature type="binding site" evidence="3">
    <location>
        <position position="74"/>
    </location>
    <ligand>
        <name>Cu cation</name>
        <dbReference type="ChEBI" id="CHEBI:23378"/>
    </ligand>
</feature>
<organism evidence="6 7">
    <name type="scientific">Aeromonas simiae</name>
    <dbReference type="NCBI Taxonomy" id="218936"/>
    <lineage>
        <taxon>Bacteria</taxon>
        <taxon>Pseudomonadati</taxon>
        <taxon>Pseudomonadota</taxon>
        <taxon>Gammaproteobacteria</taxon>
        <taxon>Aeromonadales</taxon>
        <taxon>Aeromonadaceae</taxon>
        <taxon>Aeromonas</taxon>
    </lineage>
</organism>
<dbReference type="InterPro" id="IPR036249">
    <property type="entry name" value="Thioredoxin-like_sf"/>
</dbReference>
<dbReference type="Gene3D" id="3.40.30.10">
    <property type="entry name" value="Glutaredoxin"/>
    <property type="match status" value="1"/>
</dbReference>
<dbReference type="KEGG" id="asim:FE240_18850"/>
<evidence type="ECO:0000256" key="1">
    <source>
        <dbReference type="ARBA" id="ARBA00010996"/>
    </source>
</evidence>
<feature type="binding site" evidence="3">
    <location>
        <position position="78"/>
    </location>
    <ligand>
        <name>Cu cation</name>
        <dbReference type="ChEBI" id="CHEBI:23378"/>
    </ligand>
</feature>
<evidence type="ECO:0000313" key="7">
    <source>
        <dbReference type="Proteomes" id="UP000594034"/>
    </source>
</evidence>
<evidence type="ECO:0000259" key="5">
    <source>
        <dbReference type="PROSITE" id="PS51352"/>
    </source>
</evidence>
<comment type="similarity">
    <text evidence="1">Belongs to the SCO1/2 family.</text>
</comment>
<name>A0A5J6WZ83_9GAMM</name>
<sequence length="213" mass="24204">MFRWRYVLPAAVIIVAGALLYPTLLHQPLPEFANYFTKPHALNVFHLKESDGTSFTKDELKGRWSFVFIGYTFCPDICPTTLADLRAIYPTLKETDPSSQVVFVSVDPKRDDLQRLSGYTRFFSPEFKAVTGTQVELYSFVRNLGLVYSIVDEDAERKDYLIDHSASIVLINPDGDIQAVFRPEPRRSQPPEVSMQKMAADFSRIVALYHSAS</sequence>
<dbReference type="SUPFAM" id="SSF52833">
    <property type="entry name" value="Thioredoxin-like"/>
    <property type="match status" value="1"/>
</dbReference>
<keyword evidence="7" id="KW-1185">Reference proteome</keyword>
<dbReference type="InterPro" id="IPR003782">
    <property type="entry name" value="SCO1/SenC"/>
</dbReference>
<evidence type="ECO:0000313" key="6">
    <source>
        <dbReference type="EMBL" id="QFI56549.1"/>
    </source>
</evidence>
<dbReference type="Pfam" id="PF02630">
    <property type="entry name" value="SCO1-SenC"/>
    <property type="match status" value="1"/>
</dbReference>